<dbReference type="SMART" id="SM00983">
    <property type="entry name" value="TPK_B1_binding"/>
    <property type="match status" value="1"/>
</dbReference>
<dbReference type="SUPFAM" id="SSF63999">
    <property type="entry name" value="Thiamin pyrophosphokinase, catalytic domain"/>
    <property type="match status" value="1"/>
</dbReference>
<dbReference type="Proteomes" id="UP000242088">
    <property type="component" value="Unassembled WGS sequence"/>
</dbReference>
<gene>
    <name evidence="8" type="ORF">BUY47_05075</name>
    <name evidence="7" type="ORF">BUY48_09055</name>
</gene>
<dbReference type="GO" id="GO:0030975">
    <property type="term" value="F:thiamine binding"/>
    <property type="evidence" value="ECO:0007669"/>
    <property type="project" value="InterPro"/>
</dbReference>
<evidence type="ECO:0000313" key="10">
    <source>
        <dbReference type="Proteomes" id="UP000243350"/>
    </source>
</evidence>
<dbReference type="InterPro" id="IPR007373">
    <property type="entry name" value="Thiamin_PyroPKinase_B1-bd"/>
</dbReference>
<reference evidence="8" key="2">
    <citation type="submission" date="2018-03" db="EMBL/GenBank/DDBJ databases">
        <authorList>
            <person name="Naushad S."/>
        </authorList>
    </citation>
    <scope>NUCLEOTIDE SEQUENCE</scope>
    <source>
        <strain evidence="8">SNUC 1409</strain>
    </source>
</reference>
<dbReference type="SUPFAM" id="SSF63862">
    <property type="entry name" value="Thiamin pyrophosphokinase, substrate-binding domain"/>
    <property type="match status" value="1"/>
</dbReference>
<evidence type="ECO:0000256" key="2">
    <source>
        <dbReference type="ARBA" id="ARBA00022741"/>
    </source>
</evidence>
<dbReference type="InterPro" id="IPR036759">
    <property type="entry name" value="TPK_catalytic_sf"/>
</dbReference>
<evidence type="ECO:0000256" key="4">
    <source>
        <dbReference type="ARBA" id="ARBA00022840"/>
    </source>
</evidence>
<dbReference type="AlphaFoldDB" id="A0A2K4DJ48"/>
<dbReference type="EMBL" id="PYZI01000004">
    <property type="protein sequence ID" value="PTF14318.1"/>
    <property type="molecule type" value="Genomic_DNA"/>
</dbReference>
<dbReference type="Proteomes" id="UP000243350">
    <property type="component" value="Unassembled WGS sequence"/>
</dbReference>
<comment type="caution">
    <text evidence="7">The sequence shown here is derived from an EMBL/GenBank/DDBJ whole genome shotgun (WGS) entry which is preliminary data.</text>
</comment>
<keyword evidence="1" id="KW-0808">Transferase</keyword>
<reference evidence="7" key="3">
    <citation type="submission" date="2018-03" db="EMBL/GenBank/DDBJ databases">
        <authorList>
            <person name="Keele B.F."/>
        </authorList>
    </citation>
    <scope>NUCLEOTIDE SEQUENCE</scope>
    <source>
        <strain evidence="7">SNUC 4143</strain>
    </source>
</reference>
<keyword evidence="4" id="KW-0067">ATP-binding</keyword>
<keyword evidence="2" id="KW-0547">Nucleotide-binding</keyword>
<dbReference type="Gene3D" id="3.40.50.10240">
    <property type="entry name" value="Thiamin pyrophosphokinase, catalytic domain"/>
    <property type="match status" value="1"/>
</dbReference>
<dbReference type="GeneID" id="48888194"/>
<organism evidence="7 10">
    <name type="scientific">Staphylococcus devriesei</name>
    <dbReference type="NCBI Taxonomy" id="586733"/>
    <lineage>
        <taxon>Bacteria</taxon>
        <taxon>Bacillati</taxon>
        <taxon>Bacillota</taxon>
        <taxon>Bacilli</taxon>
        <taxon>Bacillales</taxon>
        <taxon>Staphylococcaceae</taxon>
        <taxon>Staphylococcus</taxon>
    </lineage>
</organism>
<dbReference type="Pfam" id="PF04265">
    <property type="entry name" value="TPK_B1_binding"/>
    <property type="match status" value="1"/>
</dbReference>
<dbReference type="CDD" id="cd07995">
    <property type="entry name" value="TPK"/>
    <property type="match status" value="1"/>
</dbReference>
<sequence length="212" mass="24052">MKINLLCSDRNLPPYIFEKEKHTHWGGIDRGTLILSNHDITPVYTVGDFDSVSNEEREHLKQVLNIHPVNAEKDDTDLALGVEEAVNKGYKEINIYGATGGRLDHFMGMLQILQKPLYFNKKVNIIVIDKQNEIQLLNTGQYQISKTSLYKYVSFIPVNGEATISLSGFKYNLDHQRLEIGSTLTISNEVEEEVATIDLEEGQVLQMKSKDL</sequence>
<dbReference type="OrthoDB" id="9804377at2"/>
<reference evidence="9 10" key="1">
    <citation type="journal article" date="2016" name="Front. Microbiol.">
        <title>Comprehensive Phylogenetic Analysis of Bovine Non-aureus Staphylococci Species Based on Whole-Genome Sequencing.</title>
        <authorList>
            <person name="Naushad S."/>
            <person name="Barkema H.W."/>
            <person name="Luby C."/>
            <person name="Condas L.A."/>
            <person name="Nobrega D.B."/>
            <person name="Carson D.A."/>
            <person name="De Buck J."/>
        </authorList>
    </citation>
    <scope>NUCLEOTIDE SEQUENCE [LARGE SCALE GENOMIC DNA]</scope>
    <source>
        <strain evidence="8 9">SNUC 1409</strain>
        <strain evidence="7 10">SNUC 4143</strain>
    </source>
</reference>
<evidence type="ECO:0000313" key="8">
    <source>
        <dbReference type="EMBL" id="PTF14318.1"/>
    </source>
</evidence>
<dbReference type="Pfam" id="PF04263">
    <property type="entry name" value="TPK_catalytic"/>
    <property type="match status" value="1"/>
</dbReference>
<dbReference type="GO" id="GO:0005524">
    <property type="term" value="F:ATP binding"/>
    <property type="evidence" value="ECO:0007669"/>
    <property type="project" value="UniProtKB-KW"/>
</dbReference>
<evidence type="ECO:0000256" key="3">
    <source>
        <dbReference type="ARBA" id="ARBA00022777"/>
    </source>
</evidence>
<dbReference type="InterPro" id="IPR006282">
    <property type="entry name" value="Thi_PPkinase"/>
</dbReference>
<proteinExistence type="predicted"/>
<evidence type="ECO:0000256" key="1">
    <source>
        <dbReference type="ARBA" id="ARBA00022679"/>
    </source>
</evidence>
<dbReference type="GO" id="GO:0006772">
    <property type="term" value="P:thiamine metabolic process"/>
    <property type="evidence" value="ECO:0007669"/>
    <property type="project" value="UniProtKB-UniRule"/>
</dbReference>
<dbReference type="PANTHER" id="PTHR41299:SF1">
    <property type="entry name" value="THIAMINE PYROPHOSPHOKINASE"/>
    <property type="match status" value="1"/>
</dbReference>
<dbReference type="InterPro" id="IPR036371">
    <property type="entry name" value="TPK_B1-bd_sf"/>
</dbReference>
<dbReference type="EMBL" id="PYZH01000062">
    <property type="protein sequence ID" value="PTF13177.1"/>
    <property type="molecule type" value="Genomic_DNA"/>
</dbReference>
<protein>
    <recommendedName>
        <fullName evidence="5">Thiamine diphosphokinase</fullName>
        <ecNumber evidence="5">2.7.6.2</ecNumber>
    </recommendedName>
</protein>
<dbReference type="InterPro" id="IPR007371">
    <property type="entry name" value="TPK_catalytic"/>
</dbReference>
<dbReference type="NCBIfam" id="TIGR01378">
    <property type="entry name" value="thi_PPkinase"/>
    <property type="match status" value="1"/>
</dbReference>
<dbReference type="GO" id="GO:0004788">
    <property type="term" value="F:thiamine diphosphokinase activity"/>
    <property type="evidence" value="ECO:0007669"/>
    <property type="project" value="UniProtKB-UniRule"/>
</dbReference>
<dbReference type="InterPro" id="IPR053149">
    <property type="entry name" value="TPK"/>
</dbReference>
<evidence type="ECO:0000313" key="9">
    <source>
        <dbReference type="Proteomes" id="UP000242088"/>
    </source>
</evidence>
<name>A0A2K4DJ48_9STAP</name>
<accession>A0A2K4DJ48</accession>
<dbReference type="RefSeq" id="WP_103167294.1">
    <property type="nucleotide sequence ID" value="NZ_CP130489.1"/>
</dbReference>
<evidence type="ECO:0000259" key="6">
    <source>
        <dbReference type="SMART" id="SM00983"/>
    </source>
</evidence>
<dbReference type="GO" id="GO:0009229">
    <property type="term" value="P:thiamine diphosphate biosynthetic process"/>
    <property type="evidence" value="ECO:0007669"/>
    <property type="project" value="InterPro"/>
</dbReference>
<keyword evidence="9" id="KW-1185">Reference proteome</keyword>
<dbReference type="PANTHER" id="PTHR41299">
    <property type="entry name" value="THIAMINE PYROPHOSPHOKINASE"/>
    <property type="match status" value="1"/>
</dbReference>
<keyword evidence="3 7" id="KW-0418">Kinase</keyword>
<dbReference type="EC" id="2.7.6.2" evidence="5"/>
<evidence type="ECO:0000313" key="7">
    <source>
        <dbReference type="EMBL" id="PTF13177.1"/>
    </source>
</evidence>
<feature type="domain" description="Thiamin pyrophosphokinase thiamin-binding" evidence="6">
    <location>
        <begin position="140"/>
        <end position="205"/>
    </location>
</feature>
<dbReference type="GO" id="GO:0016301">
    <property type="term" value="F:kinase activity"/>
    <property type="evidence" value="ECO:0007669"/>
    <property type="project" value="UniProtKB-KW"/>
</dbReference>
<evidence type="ECO:0000256" key="5">
    <source>
        <dbReference type="NCBIfam" id="TIGR01378"/>
    </source>
</evidence>